<evidence type="ECO:0000313" key="1">
    <source>
        <dbReference type="EMBL" id="EFX82907.1"/>
    </source>
</evidence>
<proteinExistence type="predicted"/>
<dbReference type="HOGENOM" id="CLU_2887991_0_0_1"/>
<dbReference type="AlphaFoldDB" id="E9GC82"/>
<evidence type="ECO:0000313" key="2">
    <source>
        <dbReference type="Proteomes" id="UP000000305"/>
    </source>
</evidence>
<dbReference type="KEGG" id="dpx:DAPPUDRAFT_316228"/>
<dbReference type="Proteomes" id="UP000000305">
    <property type="component" value="Unassembled WGS sequence"/>
</dbReference>
<sequence length="63" mass="7127">MQQELVELAKDTLTDDVTLAPIDSNVDNYEGQRRVRGLNNPSNLREKFLRSINCGALVEHSLE</sequence>
<dbReference type="EMBL" id="GL732539">
    <property type="protein sequence ID" value="EFX82907.1"/>
    <property type="molecule type" value="Genomic_DNA"/>
</dbReference>
<gene>
    <name evidence="1" type="ORF">DAPPUDRAFT_316228</name>
</gene>
<organism evidence="1 2">
    <name type="scientific">Daphnia pulex</name>
    <name type="common">Water flea</name>
    <dbReference type="NCBI Taxonomy" id="6669"/>
    <lineage>
        <taxon>Eukaryota</taxon>
        <taxon>Metazoa</taxon>
        <taxon>Ecdysozoa</taxon>
        <taxon>Arthropoda</taxon>
        <taxon>Crustacea</taxon>
        <taxon>Branchiopoda</taxon>
        <taxon>Diplostraca</taxon>
        <taxon>Cladocera</taxon>
        <taxon>Anomopoda</taxon>
        <taxon>Daphniidae</taxon>
        <taxon>Daphnia</taxon>
    </lineage>
</organism>
<dbReference type="InParanoid" id="E9GC82"/>
<accession>E9GC82</accession>
<name>E9GC82_DAPPU</name>
<keyword evidence="2" id="KW-1185">Reference proteome</keyword>
<reference evidence="1 2" key="1">
    <citation type="journal article" date="2011" name="Science">
        <title>The ecoresponsive genome of Daphnia pulex.</title>
        <authorList>
            <person name="Colbourne J.K."/>
            <person name="Pfrender M.E."/>
            <person name="Gilbert D."/>
            <person name="Thomas W.K."/>
            <person name="Tucker A."/>
            <person name="Oakley T.H."/>
            <person name="Tokishita S."/>
            <person name="Aerts A."/>
            <person name="Arnold G.J."/>
            <person name="Basu M.K."/>
            <person name="Bauer D.J."/>
            <person name="Caceres C.E."/>
            <person name="Carmel L."/>
            <person name="Casola C."/>
            <person name="Choi J.H."/>
            <person name="Detter J.C."/>
            <person name="Dong Q."/>
            <person name="Dusheyko S."/>
            <person name="Eads B.D."/>
            <person name="Frohlich T."/>
            <person name="Geiler-Samerotte K.A."/>
            <person name="Gerlach D."/>
            <person name="Hatcher P."/>
            <person name="Jogdeo S."/>
            <person name="Krijgsveld J."/>
            <person name="Kriventseva E.V."/>
            <person name="Kultz D."/>
            <person name="Laforsch C."/>
            <person name="Lindquist E."/>
            <person name="Lopez J."/>
            <person name="Manak J.R."/>
            <person name="Muller J."/>
            <person name="Pangilinan J."/>
            <person name="Patwardhan R.P."/>
            <person name="Pitluck S."/>
            <person name="Pritham E.J."/>
            <person name="Rechtsteiner A."/>
            <person name="Rho M."/>
            <person name="Rogozin I.B."/>
            <person name="Sakarya O."/>
            <person name="Salamov A."/>
            <person name="Schaack S."/>
            <person name="Shapiro H."/>
            <person name="Shiga Y."/>
            <person name="Skalitzky C."/>
            <person name="Smith Z."/>
            <person name="Souvorov A."/>
            <person name="Sung W."/>
            <person name="Tang Z."/>
            <person name="Tsuchiya D."/>
            <person name="Tu H."/>
            <person name="Vos H."/>
            <person name="Wang M."/>
            <person name="Wolf Y.I."/>
            <person name="Yamagata H."/>
            <person name="Yamada T."/>
            <person name="Ye Y."/>
            <person name="Shaw J.R."/>
            <person name="Andrews J."/>
            <person name="Crease T.J."/>
            <person name="Tang H."/>
            <person name="Lucas S.M."/>
            <person name="Robertson H.M."/>
            <person name="Bork P."/>
            <person name="Koonin E.V."/>
            <person name="Zdobnov E.M."/>
            <person name="Grigoriev I.V."/>
            <person name="Lynch M."/>
            <person name="Boore J.L."/>
        </authorList>
    </citation>
    <scope>NUCLEOTIDE SEQUENCE [LARGE SCALE GENOMIC DNA]</scope>
</reference>
<protein>
    <submittedName>
        <fullName evidence="1">Uncharacterized protein</fullName>
    </submittedName>
</protein>